<dbReference type="InterPro" id="IPR007110">
    <property type="entry name" value="Ig-like_dom"/>
</dbReference>
<dbReference type="InterPro" id="IPR013783">
    <property type="entry name" value="Ig-like_fold"/>
</dbReference>
<evidence type="ECO:0000259" key="7">
    <source>
        <dbReference type="PROSITE" id="PS50279"/>
    </source>
</evidence>
<dbReference type="GO" id="GO:0004867">
    <property type="term" value="F:serine-type endopeptidase inhibitor activity"/>
    <property type="evidence" value="ECO:0007669"/>
    <property type="project" value="InterPro"/>
</dbReference>
<sequence length="441" mass="49378">MLLGDTVLTADEYQDVRFFCDAASDSPVWYAWSVMSPRVHFTVIMPGKAVGNIGVSLDGKVLTITSVRQEDAGGYICMATSRLGGSTVSHQLIVNAQESPTTQSQTTLELRDQELVTEITTTPLPMDMAPPNEACVEILHRGHCFRQEVKWFYNMQSQRCEPFVYGGCGGNSNRFATYEQCSRACPNLPFDPCKHPIATGRCRAHLRRWAYQEDTGECVQFVYGGCGANGNNFGTREECGYTCQDREAKKTNCECVRPKLKSSYCRSDFVIIGRIRQEISSTANGALLVIELQKLYKAPEAFPIRLGDHAYNITIVRDMSRTPRGCHCLSFTFDESFIFMGRIDEHGRAILDDNSYVSPSNGKRNARIRTSIRCNGNEENSLQGPRGGGARREGANVERRQLGVDDVVNVERELDANRFIVKPMALPVYQRKNNENVKNED</sequence>
<dbReference type="AlphaFoldDB" id="A0A2G8LPB4"/>
<dbReference type="Pfam" id="PF00014">
    <property type="entry name" value="Kunitz_BPTI"/>
    <property type="match status" value="2"/>
</dbReference>
<dbReference type="SMART" id="SM00409">
    <property type="entry name" value="IG"/>
    <property type="match status" value="1"/>
</dbReference>
<dbReference type="SUPFAM" id="SSF48726">
    <property type="entry name" value="Immunoglobulin"/>
    <property type="match status" value="1"/>
</dbReference>
<dbReference type="PROSITE" id="PS50279">
    <property type="entry name" value="BPTI_KUNITZ_2"/>
    <property type="match status" value="2"/>
</dbReference>
<keyword evidence="4" id="KW-1015">Disulfide bond</keyword>
<feature type="domain" description="BPTI/Kunitz inhibitor" evidence="7">
    <location>
        <begin position="135"/>
        <end position="185"/>
    </location>
</feature>
<dbReference type="GO" id="GO:0048019">
    <property type="term" value="F:receptor antagonist activity"/>
    <property type="evidence" value="ECO:0007669"/>
    <property type="project" value="TreeGrafter"/>
</dbReference>
<dbReference type="PANTHER" id="PTHR45938:SF11">
    <property type="entry name" value="WAP, KAZAL, IMMUNOGLOBULIN, KUNITZ AND NTR DOMAIN-CONTAINING PROTEIN 2-LIKE"/>
    <property type="match status" value="1"/>
</dbReference>
<dbReference type="InterPro" id="IPR001134">
    <property type="entry name" value="Netrin_domain"/>
</dbReference>
<comment type="subcellular location">
    <subcellularLocation>
        <location evidence="1">Secreted</location>
    </subcellularLocation>
</comment>
<dbReference type="Gene3D" id="4.10.410.10">
    <property type="entry name" value="Pancreatic trypsin inhibitor Kunitz domain"/>
    <property type="match status" value="2"/>
</dbReference>
<dbReference type="PRINTS" id="PR00759">
    <property type="entry name" value="BASICPTASE"/>
</dbReference>
<dbReference type="GO" id="GO:0007179">
    <property type="term" value="P:transforming growth factor beta receptor signaling pathway"/>
    <property type="evidence" value="ECO:0007669"/>
    <property type="project" value="TreeGrafter"/>
</dbReference>
<dbReference type="Pfam" id="PF01759">
    <property type="entry name" value="NTR"/>
    <property type="match status" value="1"/>
</dbReference>
<dbReference type="PANTHER" id="PTHR45938">
    <property type="entry name" value="ACP24A4-RELATED"/>
    <property type="match status" value="1"/>
</dbReference>
<dbReference type="EMBL" id="MRZV01000019">
    <property type="protein sequence ID" value="PIK62074.1"/>
    <property type="molecule type" value="Genomic_DNA"/>
</dbReference>
<dbReference type="PROSITE" id="PS50835">
    <property type="entry name" value="IG_LIKE"/>
    <property type="match status" value="1"/>
</dbReference>
<dbReference type="InterPro" id="IPR036179">
    <property type="entry name" value="Ig-like_dom_sf"/>
</dbReference>
<dbReference type="PROSITE" id="PS00280">
    <property type="entry name" value="BPTI_KUNITZ_1"/>
    <property type="match status" value="2"/>
</dbReference>
<dbReference type="InterPro" id="IPR002223">
    <property type="entry name" value="Kunitz_BPTI"/>
</dbReference>
<dbReference type="InterPro" id="IPR003599">
    <property type="entry name" value="Ig_sub"/>
</dbReference>
<keyword evidence="3" id="KW-0732">Signal</keyword>
<dbReference type="SUPFAM" id="SSF57362">
    <property type="entry name" value="BPTI-like"/>
    <property type="match status" value="2"/>
</dbReference>
<comment type="caution">
    <text evidence="9">The sequence shown here is derived from an EMBL/GenBank/DDBJ whole genome shotgun (WGS) entry which is preliminary data.</text>
</comment>
<evidence type="ECO:0000256" key="1">
    <source>
        <dbReference type="ARBA" id="ARBA00004613"/>
    </source>
</evidence>
<evidence type="ECO:0000256" key="4">
    <source>
        <dbReference type="ARBA" id="ARBA00023157"/>
    </source>
</evidence>
<proteinExistence type="predicted"/>
<organism evidence="9 10">
    <name type="scientific">Stichopus japonicus</name>
    <name type="common">Sea cucumber</name>
    <dbReference type="NCBI Taxonomy" id="307972"/>
    <lineage>
        <taxon>Eukaryota</taxon>
        <taxon>Metazoa</taxon>
        <taxon>Echinodermata</taxon>
        <taxon>Eleutherozoa</taxon>
        <taxon>Echinozoa</taxon>
        <taxon>Holothuroidea</taxon>
        <taxon>Aspidochirotacea</taxon>
        <taxon>Aspidochirotida</taxon>
        <taxon>Stichopodidae</taxon>
        <taxon>Apostichopus</taxon>
    </lineage>
</organism>
<dbReference type="Gene3D" id="2.40.50.120">
    <property type="match status" value="1"/>
</dbReference>
<dbReference type="Gene3D" id="2.60.40.10">
    <property type="entry name" value="Immunoglobulins"/>
    <property type="match status" value="1"/>
</dbReference>
<evidence type="ECO:0000256" key="5">
    <source>
        <dbReference type="SAM" id="MobiDB-lite"/>
    </source>
</evidence>
<dbReference type="SMART" id="SM00131">
    <property type="entry name" value="KU"/>
    <property type="match status" value="2"/>
</dbReference>
<feature type="domain" description="Ig-like" evidence="8">
    <location>
        <begin position="1"/>
        <end position="95"/>
    </location>
</feature>
<evidence type="ECO:0000259" key="6">
    <source>
        <dbReference type="PROSITE" id="PS50189"/>
    </source>
</evidence>
<keyword evidence="10" id="KW-1185">Reference proteome</keyword>
<dbReference type="InterPro" id="IPR008993">
    <property type="entry name" value="TIMP-like_OB-fold"/>
</dbReference>
<keyword evidence="2" id="KW-0964">Secreted</keyword>
<feature type="domain" description="BPTI/Kunitz inhibitor" evidence="7">
    <location>
        <begin position="193"/>
        <end position="243"/>
    </location>
</feature>
<dbReference type="STRING" id="307972.A0A2G8LPB4"/>
<dbReference type="InterPro" id="IPR020901">
    <property type="entry name" value="Prtase_inh_Kunz-CS"/>
</dbReference>
<feature type="region of interest" description="Disordered" evidence="5">
    <location>
        <begin position="375"/>
        <end position="397"/>
    </location>
</feature>
<name>A0A2G8LPB4_STIJA</name>
<protein>
    <submittedName>
        <fullName evidence="9">Putative WAP, Kazal, immunoglobulin, Kunitz and NTR domain-containing protein 2-like</fullName>
    </submittedName>
</protein>
<feature type="domain" description="NTR" evidence="6">
    <location>
        <begin position="239"/>
        <end position="374"/>
    </location>
</feature>
<dbReference type="SUPFAM" id="SSF50242">
    <property type="entry name" value="TIMP-like"/>
    <property type="match status" value="1"/>
</dbReference>
<dbReference type="Proteomes" id="UP000230750">
    <property type="component" value="Unassembled WGS sequence"/>
</dbReference>
<dbReference type="InterPro" id="IPR018933">
    <property type="entry name" value="Netrin_module_non-TIMP"/>
</dbReference>
<dbReference type="FunFam" id="4.10.410.10:FF:000020">
    <property type="entry name" value="Collagen, type VI, alpha 3"/>
    <property type="match status" value="1"/>
</dbReference>
<dbReference type="GO" id="GO:0050431">
    <property type="term" value="F:transforming growth factor beta binding"/>
    <property type="evidence" value="ECO:0007669"/>
    <property type="project" value="TreeGrafter"/>
</dbReference>
<dbReference type="OrthoDB" id="4473401at2759"/>
<dbReference type="InterPro" id="IPR036880">
    <property type="entry name" value="Kunitz_BPTI_sf"/>
</dbReference>
<evidence type="ECO:0000256" key="3">
    <source>
        <dbReference type="ARBA" id="ARBA00022729"/>
    </source>
</evidence>
<dbReference type="CDD" id="cd00109">
    <property type="entry name" value="Kunitz-type"/>
    <property type="match status" value="2"/>
</dbReference>
<reference evidence="9 10" key="1">
    <citation type="journal article" date="2017" name="PLoS Biol.">
        <title>The sea cucumber genome provides insights into morphological evolution and visceral regeneration.</title>
        <authorList>
            <person name="Zhang X."/>
            <person name="Sun L."/>
            <person name="Yuan J."/>
            <person name="Sun Y."/>
            <person name="Gao Y."/>
            <person name="Zhang L."/>
            <person name="Li S."/>
            <person name="Dai H."/>
            <person name="Hamel J.F."/>
            <person name="Liu C."/>
            <person name="Yu Y."/>
            <person name="Liu S."/>
            <person name="Lin W."/>
            <person name="Guo K."/>
            <person name="Jin S."/>
            <person name="Xu P."/>
            <person name="Storey K.B."/>
            <person name="Huan P."/>
            <person name="Zhang T."/>
            <person name="Zhou Y."/>
            <person name="Zhang J."/>
            <person name="Lin C."/>
            <person name="Li X."/>
            <person name="Xing L."/>
            <person name="Huo D."/>
            <person name="Sun M."/>
            <person name="Wang L."/>
            <person name="Mercier A."/>
            <person name="Li F."/>
            <person name="Yang H."/>
            <person name="Xiang J."/>
        </authorList>
    </citation>
    <scope>NUCLEOTIDE SEQUENCE [LARGE SCALE GENOMIC DNA]</scope>
    <source>
        <strain evidence="9">Shaxun</strain>
        <tissue evidence="9">Muscle</tissue>
    </source>
</reference>
<evidence type="ECO:0000313" key="10">
    <source>
        <dbReference type="Proteomes" id="UP000230750"/>
    </source>
</evidence>
<evidence type="ECO:0000256" key="2">
    <source>
        <dbReference type="ARBA" id="ARBA00022525"/>
    </source>
</evidence>
<gene>
    <name evidence="9" type="ORF">BSL78_00957</name>
</gene>
<evidence type="ECO:0000259" key="8">
    <source>
        <dbReference type="PROSITE" id="PS50835"/>
    </source>
</evidence>
<evidence type="ECO:0000313" key="9">
    <source>
        <dbReference type="EMBL" id="PIK62074.1"/>
    </source>
</evidence>
<dbReference type="PROSITE" id="PS50189">
    <property type="entry name" value="NTR"/>
    <property type="match status" value="1"/>
</dbReference>
<dbReference type="GO" id="GO:0005615">
    <property type="term" value="C:extracellular space"/>
    <property type="evidence" value="ECO:0007669"/>
    <property type="project" value="TreeGrafter"/>
</dbReference>
<accession>A0A2G8LPB4</accession>